<keyword evidence="5" id="KW-1185">Reference proteome</keyword>
<dbReference type="PANTHER" id="PTHR11733">
    <property type="entry name" value="ZINC METALLOPROTEASE FAMILY M13 NEPRILYSIN-RELATED"/>
    <property type="match status" value="1"/>
</dbReference>
<evidence type="ECO:0000313" key="4">
    <source>
        <dbReference type="EMBL" id="TKR59351.1"/>
    </source>
</evidence>
<dbReference type="OrthoDB" id="5800203at2759"/>
<dbReference type="Gene3D" id="3.40.390.10">
    <property type="entry name" value="Collagenase (Catalytic Domain)"/>
    <property type="match status" value="1"/>
</dbReference>
<organism evidence="4 5">
    <name type="scientific">Steinernema carpocapsae</name>
    <name type="common">Entomopathogenic nematode</name>
    <dbReference type="NCBI Taxonomy" id="34508"/>
    <lineage>
        <taxon>Eukaryota</taxon>
        <taxon>Metazoa</taxon>
        <taxon>Ecdysozoa</taxon>
        <taxon>Nematoda</taxon>
        <taxon>Chromadorea</taxon>
        <taxon>Rhabditida</taxon>
        <taxon>Tylenchina</taxon>
        <taxon>Panagrolaimomorpha</taxon>
        <taxon>Strongyloidoidea</taxon>
        <taxon>Steinernematidae</taxon>
        <taxon>Steinernema</taxon>
    </lineage>
</organism>
<dbReference type="AlphaFoldDB" id="A0A4U5LTF6"/>
<dbReference type="PANTHER" id="PTHR11733:SF233">
    <property type="entry name" value="PEPTIDASE M13 C-TERMINAL DOMAIN-CONTAINING PROTEIN"/>
    <property type="match status" value="1"/>
</dbReference>
<protein>
    <recommendedName>
        <fullName evidence="3">Peptidase M13 C-terminal domain-containing protein</fullName>
    </recommendedName>
</protein>
<dbReference type="SUPFAM" id="SSF55486">
    <property type="entry name" value="Metalloproteases ('zincins'), catalytic domain"/>
    <property type="match status" value="1"/>
</dbReference>
<dbReference type="InterPro" id="IPR000718">
    <property type="entry name" value="Peptidase_M13"/>
</dbReference>
<dbReference type="GO" id="GO:0005886">
    <property type="term" value="C:plasma membrane"/>
    <property type="evidence" value="ECO:0007669"/>
    <property type="project" value="TreeGrafter"/>
</dbReference>
<dbReference type="GO" id="GO:0016485">
    <property type="term" value="P:protein processing"/>
    <property type="evidence" value="ECO:0007669"/>
    <property type="project" value="TreeGrafter"/>
</dbReference>
<gene>
    <name evidence="4" type="ORF">L596_029036</name>
</gene>
<dbReference type="InterPro" id="IPR024079">
    <property type="entry name" value="MetalloPept_cat_dom_sf"/>
</dbReference>
<sequence>MLRAAVLLLFCGFLRSALSQYFSWNHTLAKDVDPCHDFYEFVCNPSANREQTVADQQKNRFRQMLVDALVGYHDPIFDFMRKIYYKKGEFQGEQGVELGSMVAEGYKGVKVTKKVGKKFLAFEELGKGPFTHSKCVYEKCPSFVKGFITTSHNLSSYSETLKVFKGWKIRAIYKIDEELLEKTIVEKIIGSNDDHLSPYFNLVIAKASTEKNLWVSEEIDENIRKIGDSVTKKAIEQIEEKASLDVRIKEEENCGFSQGNGTDPGDSEFREGRRKSPKSHRFLRKQLQNKRVFLRAFAFVCYPMCDFTCQVEQLKNILKMAKSDYLSRSEVREDGIARLLMIQQSLATYNAYNAYEMMTVLPALYHYTKDDLSVGLRYGHVAFVIAHEIFHSLDYNFMNKRAVNSLNGTPEYDQGYKCYKNYYQSFNSTNPEGFPVVPNGALKVNEGFCDVEGSRVAVKALEEVIFDRRYFKKSYSYSAFHDMEWAFIGGMVNQCNNDPDYWQYNQAQFHVHPRSRIRFTAQIRQLEEFSDIFRCKKEDPMYVVEKQCRVFT</sequence>
<feature type="domain" description="Peptidase M13 C-terminal" evidence="3">
    <location>
        <begin position="373"/>
        <end position="549"/>
    </location>
</feature>
<reference evidence="4 5" key="2">
    <citation type="journal article" date="2019" name="G3 (Bethesda)">
        <title>Hybrid Assembly of the Genome of the Entomopathogenic Nematode Steinernema carpocapsae Identifies the X-Chromosome.</title>
        <authorList>
            <person name="Serra L."/>
            <person name="Macchietto M."/>
            <person name="Macias-Munoz A."/>
            <person name="McGill C.J."/>
            <person name="Rodriguez I.M."/>
            <person name="Rodriguez B."/>
            <person name="Murad R."/>
            <person name="Mortazavi A."/>
        </authorList>
    </citation>
    <scope>NUCLEOTIDE SEQUENCE [LARGE SCALE GENOMIC DNA]</scope>
    <source>
        <strain evidence="4 5">ALL</strain>
    </source>
</reference>
<feature type="region of interest" description="Disordered" evidence="1">
    <location>
        <begin position="254"/>
        <end position="280"/>
    </location>
</feature>
<feature type="signal peptide" evidence="2">
    <location>
        <begin position="1"/>
        <end position="19"/>
    </location>
</feature>
<evidence type="ECO:0000256" key="2">
    <source>
        <dbReference type="SAM" id="SignalP"/>
    </source>
</evidence>
<feature type="chain" id="PRO_5020487592" description="Peptidase M13 C-terminal domain-containing protein" evidence="2">
    <location>
        <begin position="20"/>
        <end position="552"/>
    </location>
</feature>
<name>A0A4U5LTF6_STECR</name>
<dbReference type="STRING" id="34508.A0A4U5LTF6"/>
<comment type="caution">
    <text evidence="4">The sequence shown here is derived from an EMBL/GenBank/DDBJ whole genome shotgun (WGS) entry which is preliminary data.</text>
</comment>
<reference evidence="4 5" key="1">
    <citation type="journal article" date="2015" name="Genome Biol.">
        <title>Comparative genomics of Steinernema reveals deeply conserved gene regulatory networks.</title>
        <authorList>
            <person name="Dillman A.R."/>
            <person name="Macchietto M."/>
            <person name="Porter C.F."/>
            <person name="Rogers A."/>
            <person name="Williams B."/>
            <person name="Antoshechkin I."/>
            <person name="Lee M.M."/>
            <person name="Goodwin Z."/>
            <person name="Lu X."/>
            <person name="Lewis E.E."/>
            <person name="Goodrich-Blair H."/>
            <person name="Stock S.P."/>
            <person name="Adams B.J."/>
            <person name="Sternberg P.W."/>
            <person name="Mortazavi A."/>
        </authorList>
    </citation>
    <scope>NUCLEOTIDE SEQUENCE [LARGE SCALE GENOMIC DNA]</scope>
    <source>
        <strain evidence="4 5">ALL</strain>
    </source>
</reference>
<keyword evidence="2" id="KW-0732">Signal</keyword>
<evidence type="ECO:0000256" key="1">
    <source>
        <dbReference type="SAM" id="MobiDB-lite"/>
    </source>
</evidence>
<dbReference type="PROSITE" id="PS51885">
    <property type="entry name" value="NEPRILYSIN"/>
    <property type="match status" value="1"/>
</dbReference>
<accession>A0A4U5LTF6</accession>
<evidence type="ECO:0000259" key="3">
    <source>
        <dbReference type="Pfam" id="PF01431"/>
    </source>
</evidence>
<dbReference type="Pfam" id="PF01431">
    <property type="entry name" value="Peptidase_M13"/>
    <property type="match status" value="1"/>
</dbReference>
<dbReference type="EMBL" id="AZBU02000012">
    <property type="protein sequence ID" value="TKR59351.1"/>
    <property type="molecule type" value="Genomic_DNA"/>
</dbReference>
<evidence type="ECO:0000313" key="5">
    <source>
        <dbReference type="Proteomes" id="UP000298663"/>
    </source>
</evidence>
<dbReference type="InterPro" id="IPR018497">
    <property type="entry name" value="Peptidase_M13_C"/>
</dbReference>
<dbReference type="Proteomes" id="UP000298663">
    <property type="component" value="Unassembled WGS sequence"/>
</dbReference>
<dbReference type="GO" id="GO:0004222">
    <property type="term" value="F:metalloendopeptidase activity"/>
    <property type="evidence" value="ECO:0007669"/>
    <property type="project" value="InterPro"/>
</dbReference>
<proteinExistence type="predicted"/>